<evidence type="ECO:0000256" key="4">
    <source>
        <dbReference type="ARBA" id="ARBA00022519"/>
    </source>
</evidence>
<keyword evidence="6 9" id="KW-1133">Transmembrane helix</keyword>
<dbReference type="RefSeq" id="WP_005861936.1">
    <property type="nucleotide sequence ID" value="NZ_AAYA01000013.1"/>
</dbReference>
<feature type="transmembrane region" description="Helical" evidence="9">
    <location>
        <begin position="111"/>
        <end position="135"/>
    </location>
</feature>
<dbReference type="AlphaFoldDB" id="A3K7W7"/>
<dbReference type="GO" id="GO:0005886">
    <property type="term" value="C:plasma membrane"/>
    <property type="evidence" value="ECO:0007669"/>
    <property type="project" value="UniProtKB-SubCell"/>
</dbReference>
<dbReference type="Proteomes" id="UP000005713">
    <property type="component" value="Unassembled WGS sequence"/>
</dbReference>
<proteinExistence type="inferred from homology"/>
<dbReference type="InterPro" id="IPR007387">
    <property type="entry name" value="TRAP_DctQ"/>
</dbReference>
<comment type="function">
    <text evidence="9">Part of the tripartite ATP-independent periplasmic (TRAP) transport system.</text>
</comment>
<gene>
    <name evidence="11" type="ORF">SSE37_02590</name>
</gene>
<dbReference type="Pfam" id="PF04290">
    <property type="entry name" value="DctQ"/>
    <property type="match status" value="1"/>
</dbReference>
<evidence type="ECO:0000256" key="1">
    <source>
        <dbReference type="ARBA" id="ARBA00004429"/>
    </source>
</evidence>
<keyword evidence="12" id="KW-1185">Reference proteome</keyword>
<keyword evidence="3" id="KW-1003">Cell membrane</keyword>
<sequence length="199" mass="21931">MTSRSRLERVGHALVQTGAWPGRAAAWLLLPMIALVLVAVIGSLMHVGQIATWQTDLPLFGTELTLTGLAELQWHLLAIIIMLGMSYALAQDQHVRVDLVYDKLSTRGKAVLDLLGDVIFLLPFCVIIGWLSLNFVEFSFNTGERSDYGGLTDRYLIKSFLPLGFVFLGITGIGRILIHLGRIFSPAHAEHAAHEDRNG</sequence>
<keyword evidence="5 9" id="KW-0812">Transmembrane</keyword>
<name>A3K7W7_SAGS3</name>
<organism evidence="11 12">
    <name type="scientific">Sagittula stellata (strain ATCC 700073 / DSM 11524 / E-37)</name>
    <dbReference type="NCBI Taxonomy" id="388399"/>
    <lineage>
        <taxon>Bacteria</taxon>
        <taxon>Pseudomonadati</taxon>
        <taxon>Pseudomonadota</taxon>
        <taxon>Alphaproteobacteria</taxon>
        <taxon>Rhodobacterales</taxon>
        <taxon>Roseobacteraceae</taxon>
        <taxon>Sagittula</taxon>
    </lineage>
</organism>
<dbReference type="InterPro" id="IPR055348">
    <property type="entry name" value="DctQ"/>
</dbReference>
<dbReference type="OrthoDB" id="4250245at2"/>
<evidence type="ECO:0000256" key="2">
    <source>
        <dbReference type="ARBA" id="ARBA00022448"/>
    </source>
</evidence>
<feature type="transmembrane region" description="Helical" evidence="9">
    <location>
        <begin position="26"/>
        <end position="52"/>
    </location>
</feature>
<feature type="domain" description="Tripartite ATP-independent periplasmic transporters DctQ component" evidence="10">
    <location>
        <begin position="66"/>
        <end position="177"/>
    </location>
</feature>
<dbReference type="GO" id="GO:0022857">
    <property type="term" value="F:transmembrane transporter activity"/>
    <property type="evidence" value="ECO:0007669"/>
    <property type="project" value="UniProtKB-UniRule"/>
</dbReference>
<evidence type="ECO:0000256" key="5">
    <source>
        <dbReference type="ARBA" id="ARBA00022692"/>
    </source>
</evidence>
<evidence type="ECO:0000256" key="3">
    <source>
        <dbReference type="ARBA" id="ARBA00022475"/>
    </source>
</evidence>
<evidence type="ECO:0000256" key="9">
    <source>
        <dbReference type="RuleBase" id="RU369079"/>
    </source>
</evidence>
<protein>
    <recommendedName>
        <fullName evidence="9">TRAP transporter small permease protein</fullName>
    </recommendedName>
</protein>
<evidence type="ECO:0000256" key="7">
    <source>
        <dbReference type="ARBA" id="ARBA00023136"/>
    </source>
</evidence>
<keyword evidence="7 9" id="KW-0472">Membrane</keyword>
<feature type="transmembrane region" description="Helical" evidence="9">
    <location>
        <begin position="155"/>
        <end position="178"/>
    </location>
</feature>
<evidence type="ECO:0000313" key="11">
    <source>
        <dbReference type="EMBL" id="EBA06739.1"/>
    </source>
</evidence>
<evidence type="ECO:0000259" key="10">
    <source>
        <dbReference type="Pfam" id="PF04290"/>
    </source>
</evidence>
<comment type="subunit">
    <text evidence="9">The complex comprises the extracytoplasmic solute receptor protein and the two transmembrane proteins.</text>
</comment>
<reference evidence="11 12" key="1">
    <citation type="submission" date="2006-06" db="EMBL/GenBank/DDBJ databases">
        <authorList>
            <person name="Moran M.A."/>
            <person name="Ferriera S."/>
            <person name="Johnson J."/>
            <person name="Kravitz S."/>
            <person name="Beeson K."/>
            <person name="Sutton G."/>
            <person name="Rogers Y.-H."/>
            <person name="Friedman R."/>
            <person name="Frazier M."/>
            <person name="Venter J.C."/>
        </authorList>
    </citation>
    <scope>NUCLEOTIDE SEQUENCE [LARGE SCALE GENOMIC DNA]</scope>
    <source>
        <strain evidence="11 12">E-37</strain>
    </source>
</reference>
<comment type="caution">
    <text evidence="11">The sequence shown here is derived from an EMBL/GenBank/DDBJ whole genome shotgun (WGS) entry which is preliminary data.</text>
</comment>
<dbReference type="eggNOG" id="COG4665">
    <property type="taxonomic scope" value="Bacteria"/>
</dbReference>
<keyword evidence="4 9" id="KW-0997">Cell inner membrane</keyword>
<accession>A3K7W7</accession>
<comment type="similarity">
    <text evidence="8 9">Belongs to the TRAP transporter small permease family.</text>
</comment>
<evidence type="ECO:0000256" key="6">
    <source>
        <dbReference type="ARBA" id="ARBA00022989"/>
    </source>
</evidence>
<comment type="subcellular location">
    <subcellularLocation>
        <location evidence="1 9">Cell inner membrane</location>
        <topology evidence="1 9">Multi-pass membrane protein</topology>
    </subcellularLocation>
</comment>
<feature type="transmembrane region" description="Helical" evidence="9">
    <location>
        <begin position="72"/>
        <end position="90"/>
    </location>
</feature>
<evidence type="ECO:0000256" key="8">
    <source>
        <dbReference type="ARBA" id="ARBA00038436"/>
    </source>
</evidence>
<dbReference type="PANTHER" id="PTHR35011:SF4">
    <property type="entry name" value="SLL1102 PROTEIN"/>
    <property type="match status" value="1"/>
</dbReference>
<dbReference type="EMBL" id="AAYA01000013">
    <property type="protein sequence ID" value="EBA06739.1"/>
    <property type="molecule type" value="Genomic_DNA"/>
</dbReference>
<evidence type="ECO:0000313" key="12">
    <source>
        <dbReference type="Proteomes" id="UP000005713"/>
    </source>
</evidence>
<dbReference type="PANTHER" id="PTHR35011">
    <property type="entry name" value="2,3-DIKETO-L-GULONATE TRAP TRANSPORTER SMALL PERMEASE PROTEIN YIAM"/>
    <property type="match status" value="1"/>
</dbReference>
<keyword evidence="2 9" id="KW-0813">Transport</keyword>